<proteinExistence type="inferred from homology"/>
<keyword evidence="8" id="KW-1015">Disulfide bond</keyword>
<dbReference type="InterPro" id="IPR044182">
    <property type="entry name" value="CITRX"/>
</dbReference>
<gene>
    <name evidence="13" type="ORF">PCOL08062_LOCUS7593</name>
</gene>
<feature type="compositionally biased region" description="Basic residues" evidence="11">
    <location>
        <begin position="29"/>
        <end position="42"/>
    </location>
</feature>
<keyword evidence="3" id="KW-0150">Chloroplast</keyword>
<keyword evidence="7" id="KW-0560">Oxidoreductase</keyword>
<feature type="region of interest" description="Disordered" evidence="11">
    <location>
        <begin position="20"/>
        <end position="64"/>
    </location>
</feature>
<dbReference type="PROSITE" id="PS51352">
    <property type="entry name" value="THIOREDOXIN_2"/>
    <property type="match status" value="1"/>
</dbReference>
<dbReference type="GO" id="GO:0045454">
    <property type="term" value="P:cell redox homeostasis"/>
    <property type="evidence" value="ECO:0007669"/>
    <property type="project" value="InterPro"/>
</dbReference>
<evidence type="ECO:0000256" key="4">
    <source>
        <dbReference type="ARBA" id="ARBA00022640"/>
    </source>
</evidence>
<organism evidence="13">
    <name type="scientific">Prasinoderma coloniale</name>
    <dbReference type="NCBI Taxonomy" id="156133"/>
    <lineage>
        <taxon>Eukaryota</taxon>
        <taxon>Viridiplantae</taxon>
        <taxon>Prasinodermophyta</taxon>
        <taxon>Prasinodermophyceae</taxon>
        <taxon>Prasinodermales</taxon>
        <taxon>Prasinodermaceae</taxon>
        <taxon>Prasinoderma</taxon>
    </lineage>
</organism>
<evidence type="ECO:0000256" key="8">
    <source>
        <dbReference type="ARBA" id="ARBA00023157"/>
    </source>
</evidence>
<reference evidence="13" key="1">
    <citation type="submission" date="2021-01" db="EMBL/GenBank/DDBJ databases">
        <authorList>
            <person name="Corre E."/>
            <person name="Pelletier E."/>
            <person name="Niang G."/>
            <person name="Scheremetjew M."/>
            <person name="Finn R."/>
            <person name="Kale V."/>
            <person name="Holt S."/>
            <person name="Cochrane G."/>
            <person name="Meng A."/>
            <person name="Brown T."/>
            <person name="Cohen L."/>
        </authorList>
    </citation>
    <scope>NUCLEOTIDE SEQUENCE</scope>
    <source>
        <strain evidence="13">CCMP1413</strain>
    </source>
</reference>
<dbReference type="CDD" id="cd02947">
    <property type="entry name" value="TRX_family"/>
    <property type="match status" value="1"/>
</dbReference>
<evidence type="ECO:0000256" key="11">
    <source>
        <dbReference type="SAM" id="MobiDB-lite"/>
    </source>
</evidence>
<dbReference type="Gene3D" id="3.40.30.10">
    <property type="entry name" value="Glutaredoxin"/>
    <property type="match status" value="1"/>
</dbReference>
<dbReference type="EMBL" id="HBDZ01009952">
    <property type="protein sequence ID" value="CAD8242382.1"/>
    <property type="molecule type" value="Transcribed_RNA"/>
</dbReference>
<keyword evidence="5" id="KW-0809">Transit peptide</keyword>
<evidence type="ECO:0000259" key="12">
    <source>
        <dbReference type="PROSITE" id="PS51352"/>
    </source>
</evidence>
<evidence type="ECO:0000256" key="6">
    <source>
        <dbReference type="ARBA" id="ARBA00022982"/>
    </source>
</evidence>
<evidence type="ECO:0000256" key="5">
    <source>
        <dbReference type="ARBA" id="ARBA00022946"/>
    </source>
</evidence>
<protein>
    <recommendedName>
        <fullName evidence="12">Thioredoxin domain-containing protein</fullName>
    </recommendedName>
</protein>
<evidence type="ECO:0000256" key="2">
    <source>
        <dbReference type="ARBA" id="ARBA00022448"/>
    </source>
</evidence>
<name>A0A7R9Y2G6_9VIRI</name>
<dbReference type="PANTHER" id="PTHR47834:SF2">
    <property type="entry name" value="THIOREDOXIN-LIKE PROTEIN CITRX, CHLOROPLASTIC"/>
    <property type="match status" value="1"/>
</dbReference>
<keyword evidence="4" id="KW-0934">Plastid</keyword>
<feature type="compositionally biased region" description="Low complexity" evidence="11">
    <location>
        <begin position="43"/>
        <end position="57"/>
    </location>
</feature>
<keyword evidence="2" id="KW-0813">Transport</keyword>
<dbReference type="GO" id="GO:0015035">
    <property type="term" value="F:protein-disulfide reductase activity"/>
    <property type="evidence" value="ECO:0007669"/>
    <property type="project" value="InterPro"/>
</dbReference>
<evidence type="ECO:0000256" key="3">
    <source>
        <dbReference type="ARBA" id="ARBA00022528"/>
    </source>
</evidence>
<dbReference type="AlphaFoldDB" id="A0A7R9Y2G6"/>
<dbReference type="GO" id="GO:0009507">
    <property type="term" value="C:chloroplast"/>
    <property type="evidence" value="ECO:0007669"/>
    <property type="project" value="UniProtKB-SubCell"/>
</dbReference>
<dbReference type="InterPro" id="IPR013766">
    <property type="entry name" value="Thioredoxin_domain"/>
</dbReference>
<dbReference type="InterPro" id="IPR017937">
    <property type="entry name" value="Thioredoxin_CS"/>
</dbReference>
<comment type="similarity">
    <text evidence="10">Belongs to the thioredoxin family. Plant CITRX-type subfamily.</text>
</comment>
<keyword evidence="6" id="KW-0249">Electron transport</keyword>
<keyword evidence="9" id="KW-0676">Redox-active center</keyword>
<evidence type="ECO:0000256" key="1">
    <source>
        <dbReference type="ARBA" id="ARBA00004229"/>
    </source>
</evidence>
<comment type="subcellular location">
    <subcellularLocation>
        <location evidence="1">Plastid</location>
        <location evidence="1">Chloroplast</location>
    </subcellularLocation>
</comment>
<dbReference type="Pfam" id="PF00085">
    <property type="entry name" value="Thioredoxin"/>
    <property type="match status" value="1"/>
</dbReference>
<dbReference type="InterPro" id="IPR036249">
    <property type="entry name" value="Thioredoxin-like_sf"/>
</dbReference>
<dbReference type="PANTHER" id="PTHR47834">
    <property type="entry name" value="THIOREDOXIN-LIKE PROTEIN CITRX, CHLOROPLASTIC"/>
    <property type="match status" value="1"/>
</dbReference>
<dbReference type="PROSITE" id="PS00194">
    <property type="entry name" value="THIOREDOXIN_1"/>
    <property type="match status" value="1"/>
</dbReference>
<dbReference type="SUPFAM" id="SSF52833">
    <property type="entry name" value="Thioredoxin-like"/>
    <property type="match status" value="1"/>
</dbReference>
<sequence>MTAAGAPAYCVRAAAAGGAAARGGGKGAAARRPRRTAARMARKAANTAGAADSTARAPHFTPDPSARVAKVNTKELEAAILAAHAPEGVPLVIVFYADWCGPCKVLGRTVERMAIALGKATTFVKVNVEEEKRLADDLEIDELPTVVFVPPDKYRASTRTEGMLPASTILECLQEDTGLDVPKDWTGFEHLPPVDFRDK</sequence>
<evidence type="ECO:0000256" key="10">
    <source>
        <dbReference type="ARBA" id="ARBA00024039"/>
    </source>
</evidence>
<evidence type="ECO:0000256" key="9">
    <source>
        <dbReference type="ARBA" id="ARBA00023284"/>
    </source>
</evidence>
<evidence type="ECO:0000256" key="7">
    <source>
        <dbReference type="ARBA" id="ARBA00023002"/>
    </source>
</evidence>
<feature type="domain" description="Thioredoxin" evidence="12">
    <location>
        <begin position="51"/>
        <end position="178"/>
    </location>
</feature>
<accession>A0A7R9Y2G6</accession>
<evidence type="ECO:0000313" key="13">
    <source>
        <dbReference type="EMBL" id="CAD8242382.1"/>
    </source>
</evidence>